<name>A0A812YG39_9DINO</name>
<sequence length="410" mass="45144">MNLSEVEELCEAAAYFMDTELAHTVASQRNLDAWNEVCREVFDNLSFEAQQLLREMRSSGRHRKELTDWEIDGRSGRWKQQVIASVTNGTLKEKAELPEFVPLHQIPMAFKEARVLRFNGRKLLPDSMFNATLAGIERLHPDSADSTFMFGSFDLGGSVCRILMLLPLTRDEVRYGDAGIKGRTGTELTAAEACEALRRKGAAVPQGCPAAPLALQAWMSAGAYEVDRQAAQAQPQEAADQRARRKAVLLEFLRNTEPEVAAAVGLLPIPAEDKLQNCRALAVSKAAYGWIARLPTLQDTHGLAATVRRAMDTAKGASKWSRAAVYGGTTHLDCISGTKLACNAQRWMLNPAAAPPWNGGYGTVAYTLRKWLRNRGWDGAILLSELHMSVPVSMVISWFPTTLTTMRASP</sequence>
<keyword evidence="2" id="KW-1185">Reference proteome</keyword>
<evidence type="ECO:0000313" key="1">
    <source>
        <dbReference type="EMBL" id="CAE7775846.1"/>
    </source>
</evidence>
<dbReference type="AlphaFoldDB" id="A0A812YG39"/>
<dbReference type="EMBL" id="CAJNJA010041531">
    <property type="protein sequence ID" value="CAE7775846.1"/>
    <property type="molecule type" value="Genomic_DNA"/>
</dbReference>
<dbReference type="Proteomes" id="UP000601435">
    <property type="component" value="Unassembled WGS sequence"/>
</dbReference>
<evidence type="ECO:0000313" key="2">
    <source>
        <dbReference type="Proteomes" id="UP000601435"/>
    </source>
</evidence>
<proteinExistence type="predicted"/>
<reference evidence="1" key="1">
    <citation type="submission" date="2021-02" db="EMBL/GenBank/DDBJ databases">
        <authorList>
            <person name="Dougan E. K."/>
            <person name="Rhodes N."/>
            <person name="Thang M."/>
            <person name="Chan C."/>
        </authorList>
    </citation>
    <scope>NUCLEOTIDE SEQUENCE</scope>
</reference>
<dbReference type="OrthoDB" id="427608at2759"/>
<comment type="caution">
    <text evidence="1">The sequence shown here is derived from an EMBL/GenBank/DDBJ whole genome shotgun (WGS) entry which is preliminary data.</text>
</comment>
<organism evidence="1 2">
    <name type="scientific">Symbiodinium necroappetens</name>
    <dbReference type="NCBI Taxonomy" id="1628268"/>
    <lineage>
        <taxon>Eukaryota</taxon>
        <taxon>Sar</taxon>
        <taxon>Alveolata</taxon>
        <taxon>Dinophyceae</taxon>
        <taxon>Suessiales</taxon>
        <taxon>Symbiodiniaceae</taxon>
        <taxon>Symbiodinium</taxon>
    </lineage>
</organism>
<accession>A0A812YG39</accession>
<gene>
    <name evidence="1" type="ORF">SNEC2469_LOCUS22702</name>
</gene>
<protein>
    <submittedName>
        <fullName evidence="1">Uncharacterized protein</fullName>
    </submittedName>
</protein>